<proteinExistence type="predicted"/>
<protein>
    <submittedName>
        <fullName evidence="2">Uncharacterized protein</fullName>
    </submittedName>
</protein>
<reference evidence="2 3" key="1">
    <citation type="submission" date="2019-04" db="EMBL/GenBank/DDBJ databases">
        <title>An improved genome assembly and genetic linkage map for asparagus bean, Vigna unguiculata ssp. sesquipedialis.</title>
        <authorList>
            <person name="Xia Q."/>
            <person name="Zhang R."/>
            <person name="Dong Y."/>
        </authorList>
    </citation>
    <scope>NUCLEOTIDE SEQUENCE [LARGE SCALE GENOMIC DNA]</scope>
    <source>
        <tissue evidence="2">Leaf</tissue>
    </source>
</reference>
<dbReference type="AlphaFoldDB" id="A0A4D6ND51"/>
<gene>
    <name evidence="2" type="ORF">DEO72_LG10g3037</name>
</gene>
<keyword evidence="3" id="KW-1185">Reference proteome</keyword>
<sequence>MAASRDRSKKTLSSWPGHSSGLMRWKDSESALPMTCSKLARMYMSSSEVSEEKPEGMTPAPTETHCMVRRIERTRSPARRRAAKPVFLPLQKAVQRGTERRGHVAASEHSSAMRTRPLRISRTRWSVESGSSRRSEGLAESRSCCTQNHTCPRRFPKMVPITIDFEGRGGAAEVAVEEDVDDAGEEGRFLVCIWWSAKGTVGCCLEEKKHGRKNRRRVSIAMVVGGGEKEVIVKCVFLEERVLGLWKVELKGRIM</sequence>
<evidence type="ECO:0000256" key="1">
    <source>
        <dbReference type="SAM" id="MobiDB-lite"/>
    </source>
</evidence>
<name>A0A4D6ND51_VIGUN</name>
<organism evidence="2 3">
    <name type="scientific">Vigna unguiculata</name>
    <name type="common">Cowpea</name>
    <dbReference type="NCBI Taxonomy" id="3917"/>
    <lineage>
        <taxon>Eukaryota</taxon>
        <taxon>Viridiplantae</taxon>
        <taxon>Streptophyta</taxon>
        <taxon>Embryophyta</taxon>
        <taxon>Tracheophyta</taxon>
        <taxon>Spermatophyta</taxon>
        <taxon>Magnoliopsida</taxon>
        <taxon>eudicotyledons</taxon>
        <taxon>Gunneridae</taxon>
        <taxon>Pentapetalae</taxon>
        <taxon>rosids</taxon>
        <taxon>fabids</taxon>
        <taxon>Fabales</taxon>
        <taxon>Fabaceae</taxon>
        <taxon>Papilionoideae</taxon>
        <taxon>50 kb inversion clade</taxon>
        <taxon>NPAAA clade</taxon>
        <taxon>indigoferoid/millettioid clade</taxon>
        <taxon>Phaseoleae</taxon>
        <taxon>Vigna</taxon>
    </lineage>
</organism>
<evidence type="ECO:0000313" key="2">
    <source>
        <dbReference type="EMBL" id="QCE11800.1"/>
    </source>
</evidence>
<feature type="region of interest" description="Disordered" evidence="1">
    <location>
        <begin position="1"/>
        <end position="23"/>
    </location>
</feature>
<dbReference type="EMBL" id="CP039354">
    <property type="protein sequence ID" value="QCE11800.1"/>
    <property type="molecule type" value="Genomic_DNA"/>
</dbReference>
<dbReference type="Proteomes" id="UP000501690">
    <property type="component" value="Linkage Group LG10"/>
</dbReference>
<accession>A0A4D6ND51</accession>
<feature type="region of interest" description="Disordered" evidence="1">
    <location>
        <begin position="95"/>
        <end position="118"/>
    </location>
</feature>
<evidence type="ECO:0000313" key="3">
    <source>
        <dbReference type="Proteomes" id="UP000501690"/>
    </source>
</evidence>